<dbReference type="Gene3D" id="3.40.190.10">
    <property type="entry name" value="Periplasmic binding protein-like II"/>
    <property type="match status" value="1"/>
</dbReference>
<feature type="chain" id="PRO_5012522596" evidence="3">
    <location>
        <begin position="23"/>
        <end position="427"/>
    </location>
</feature>
<keyword evidence="3" id="KW-0732">Signal</keyword>
<dbReference type="GO" id="GO:0042597">
    <property type="term" value="C:periplasmic space"/>
    <property type="evidence" value="ECO:0007669"/>
    <property type="project" value="UniProtKB-SubCell"/>
</dbReference>
<dbReference type="Proteomes" id="UP000184292">
    <property type="component" value="Unassembled WGS sequence"/>
</dbReference>
<gene>
    <name evidence="4" type="ORF">SAMN05444417_2032</name>
</gene>
<sequence>MKLLHTSLAALALAGFAGAALAQDPTEIRIQWYSDGIEGEVMQDLLDRFEEENPDIDVVLDNVAYQVIQEQLPIQLASGRGPDIARVTNLKEQAQHWLDLRPYLSDEQVAYWEENFGNRFDWMREDGSDAIPGFLTQLTMVGGFANATLFEQAGVEMPGDGATWDEWVEAAAQVMESQGTAAAFAIDRSGHRISGPNASFGANYIAEDGSPAPIDDGTMEFVTKLVNWTNEGLQLPDVWVSAAGTTYRSGADDFINAQIPLLYSGSWQVANLSTTIGDAFDWVAIGSPCGPAGCSGLAGGAALVAIEYTEHPEEVARVMDWLASEKIVREFSERTLFLPAHAGIVEEGGLEFQSDDPNVPPALDRFVQASGETLPLADQLPAWRWANAYYGALVTRISQAMAGEITLDQARELMDQDIADVVANANQ</sequence>
<evidence type="ECO:0000256" key="2">
    <source>
        <dbReference type="ARBA" id="ARBA00008520"/>
    </source>
</evidence>
<dbReference type="RefSeq" id="WP_073329454.1">
    <property type="nucleotide sequence ID" value="NZ_FQYO01000003.1"/>
</dbReference>
<organism evidence="4 5">
    <name type="scientific">Wenxinia saemankumensis</name>
    <dbReference type="NCBI Taxonomy" id="1447782"/>
    <lineage>
        <taxon>Bacteria</taxon>
        <taxon>Pseudomonadati</taxon>
        <taxon>Pseudomonadota</taxon>
        <taxon>Alphaproteobacteria</taxon>
        <taxon>Rhodobacterales</taxon>
        <taxon>Roseobacteraceae</taxon>
        <taxon>Wenxinia</taxon>
    </lineage>
</organism>
<evidence type="ECO:0000256" key="3">
    <source>
        <dbReference type="SAM" id="SignalP"/>
    </source>
</evidence>
<reference evidence="4 5" key="1">
    <citation type="submission" date="2016-11" db="EMBL/GenBank/DDBJ databases">
        <authorList>
            <person name="Jaros S."/>
            <person name="Januszkiewicz K."/>
            <person name="Wedrychowicz H."/>
        </authorList>
    </citation>
    <scope>NUCLEOTIDE SEQUENCE [LARGE SCALE GENOMIC DNA]</scope>
    <source>
        <strain evidence="4 5">DSM 100565</strain>
    </source>
</reference>
<dbReference type="OrthoDB" id="6416561at2"/>
<dbReference type="EMBL" id="FQYO01000003">
    <property type="protein sequence ID" value="SHI85705.1"/>
    <property type="molecule type" value="Genomic_DNA"/>
</dbReference>
<dbReference type="Pfam" id="PF01547">
    <property type="entry name" value="SBP_bac_1"/>
    <property type="match status" value="1"/>
</dbReference>
<comment type="similarity">
    <text evidence="2">Belongs to the bacterial solute-binding protein 1 family.</text>
</comment>
<comment type="subcellular location">
    <subcellularLocation>
        <location evidence="1">Periplasm</location>
    </subcellularLocation>
</comment>
<keyword evidence="5" id="KW-1185">Reference proteome</keyword>
<evidence type="ECO:0000256" key="1">
    <source>
        <dbReference type="ARBA" id="ARBA00004418"/>
    </source>
</evidence>
<dbReference type="PANTHER" id="PTHR43649:SF12">
    <property type="entry name" value="DIACETYLCHITOBIOSE BINDING PROTEIN DASA"/>
    <property type="match status" value="1"/>
</dbReference>
<name>A0A1M6EJM0_9RHOB</name>
<evidence type="ECO:0000313" key="4">
    <source>
        <dbReference type="EMBL" id="SHI85705.1"/>
    </source>
</evidence>
<dbReference type="InterPro" id="IPR050490">
    <property type="entry name" value="Bact_solute-bd_prot1"/>
</dbReference>
<dbReference type="InterPro" id="IPR006059">
    <property type="entry name" value="SBP"/>
</dbReference>
<dbReference type="AlphaFoldDB" id="A0A1M6EJM0"/>
<feature type="signal peptide" evidence="3">
    <location>
        <begin position="1"/>
        <end position="22"/>
    </location>
</feature>
<accession>A0A1M6EJM0</accession>
<dbReference type="SUPFAM" id="SSF53850">
    <property type="entry name" value="Periplasmic binding protein-like II"/>
    <property type="match status" value="1"/>
</dbReference>
<evidence type="ECO:0000313" key="5">
    <source>
        <dbReference type="Proteomes" id="UP000184292"/>
    </source>
</evidence>
<dbReference type="PANTHER" id="PTHR43649">
    <property type="entry name" value="ARABINOSE-BINDING PROTEIN-RELATED"/>
    <property type="match status" value="1"/>
</dbReference>
<dbReference type="STRING" id="1447782.SAMN05444417_2032"/>
<proteinExistence type="inferred from homology"/>
<protein>
    <submittedName>
        <fullName evidence="4">Carbohydrate ABC transporter substrate-binding protein, CUT1 family</fullName>
    </submittedName>
</protein>